<reference evidence="2 3" key="1">
    <citation type="submission" date="2015-07" db="EMBL/GenBank/DDBJ databases">
        <title>The genome of Melipona quadrifasciata.</title>
        <authorList>
            <person name="Pan H."/>
            <person name="Kapheim K."/>
        </authorList>
    </citation>
    <scope>NUCLEOTIDE SEQUENCE [LARGE SCALE GENOMIC DNA]</scope>
    <source>
        <strain evidence="2">0111107301</strain>
        <tissue evidence="2">Whole body</tissue>
    </source>
</reference>
<dbReference type="EMBL" id="KQ435867">
    <property type="protein sequence ID" value="KOX70278.1"/>
    <property type="molecule type" value="Genomic_DNA"/>
</dbReference>
<accession>A0A0N0U3T7</accession>
<evidence type="ECO:0000313" key="3">
    <source>
        <dbReference type="Proteomes" id="UP000053105"/>
    </source>
</evidence>
<feature type="region of interest" description="Disordered" evidence="1">
    <location>
        <begin position="1"/>
        <end position="52"/>
    </location>
</feature>
<feature type="compositionally biased region" description="Basic and acidic residues" evidence="1">
    <location>
        <begin position="1"/>
        <end position="37"/>
    </location>
</feature>
<evidence type="ECO:0000256" key="1">
    <source>
        <dbReference type="SAM" id="MobiDB-lite"/>
    </source>
</evidence>
<gene>
    <name evidence="2" type="ORF">WN51_05228</name>
</gene>
<dbReference type="Proteomes" id="UP000053105">
    <property type="component" value="Unassembled WGS sequence"/>
</dbReference>
<sequence>MDGRRGLARPVDDGSKRARIVDGGAKENPKAKVRTSDGVDQAAGSRFSEQGLSRGVVETERVAPVPLRAD</sequence>
<organism evidence="2 3">
    <name type="scientific">Melipona quadrifasciata</name>
    <dbReference type="NCBI Taxonomy" id="166423"/>
    <lineage>
        <taxon>Eukaryota</taxon>
        <taxon>Metazoa</taxon>
        <taxon>Ecdysozoa</taxon>
        <taxon>Arthropoda</taxon>
        <taxon>Hexapoda</taxon>
        <taxon>Insecta</taxon>
        <taxon>Pterygota</taxon>
        <taxon>Neoptera</taxon>
        <taxon>Endopterygota</taxon>
        <taxon>Hymenoptera</taxon>
        <taxon>Apocrita</taxon>
        <taxon>Aculeata</taxon>
        <taxon>Apoidea</taxon>
        <taxon>Anthophila</taxon>
        <taxon>Apidae</taxon>
        <taxon>Melipona</taxon>
    </lineage>
</organism>
<name>A0A0N0U3T7_9HYME</name>
<keyword evidence="3" id="KW-1185">Reference proteome</keyword>
<protein>
    <submittedName>
        <fullName evidence="2">Uncharacterized protein</fullName>
    </submittedName>
</protein>
<evidence type="ECO:0000313" key="2">
    <source>
        <dbReference type="EMBL" id="KOX70278.1"/>
    </source>
</evidence>
<proteinExistence type="predicted"/>
<dbReference type="AlphaFoldDB" id="A0A0N0U3T7"/>